<dbReference type="EMBL" id="EU882844">
    <property type="protein sequence ID" value="ASN76788.1"/>
    <property type="molecule type" value="Genomic_DNA"/>
</dbReference>
<organism evidence="2">
    <name type="scientific">Vibrio sp. MV-1</name>
    <dbReference type="NCBI Taxonomy" id="632142"/>
    <lineage>
        <taxon>Bacteria</taxon>
        <taxon>Pseudomonadati</taxon>
        <taxon>Pseudomonadota</taxon>
        <taxon>Gammaproteobacteria</taxon>
        <taxon>Vibrionales</taxon>
        <taxon>Vibrionaceae</taxon>
        <taxon>Vibrio</taxon>
    </lineage>
</organism>
<dbReference type="Pfam" id="PF26391">
    <property type="entry name" value="MamI"/>
    <property type="match status" value="1"/>
</dbReference>
<protein>
    <submittedName>
        <fullName evidence="2">MamI</fullName>
    </submittedName>
</protein>
<accession>A0A221SKU2</accession>
<feature type="transmembrane region" description="Helical" evidence="1">
    <location>
        <begin position="31"/>
        <end position="49"/>
    </location>
</feature>
<evidence type="ECO:0000256" key="1">
    <source>
        <dbReference type="SAM" id="Phobius"/>
    </source>
</evidence>
<evidence type="ECO:0000313" key="2">
    <source>
        <dbReference type="EMBL" id="ASN76788.1"/>
    </source>
</evidence>
<sequence>MNVVIFGLLAISLGLWGMSVWWWSVAELLRGLIPIILVFLGVVSLAAGVSKMRQENGPKDEDLIEDEG</sequence>
<keyword evidence="1" id="KW-0472">Membrane</keyword>
<dbReference type="InterPro" id="IPR058806">
    <property type="entry name" value="MamI"/>
</dbReference>
<reference evidence="2" key="1">
    <citation type="submission" date="2008-07" db="EMBL/GenBank/DDBJ databases">
        <title>Analysis of genes from marine vibrio MV-1 putatively involved in magnetosome formation.</title>
        <authorList>
            <person name="Trubitsyn D."/>
            <person name="French C."/>
            <person name="Staniland S."/>
            <person name="Ward B."/>
        </authorList>
    </citation>
    <scope>NUCLEOTIDE SEQUENCE</scope>
    <source>
        <strain evidence="2">MV-1</strain>
    </source>
</reference>
<keyword evidence="1" id="KW-1133">Transmembrane helix</keyword>
<dbReference type="AlphaFoldDB" id="A0A221SKU2"/>
<feature type="transmembrane region" description="Helical" evidence="1">
    <location>
        <begin position="5"/>
        <end position="25"/>
    </location>
</feature>
<dbReference type="NCBIfam" id="NF040963">
    <property type="entry name" value="MamI"/>
    <property type="match status" value="1"/>
</dbReference>
<proteinExistence type="predicted"/>
<gene>
    <name evidence="2" type="primary">mamI</name>
</gene>
<keyword evidence="1" id="KW-0812">Transmembrane</keyword>
<name>A0A221SKU2_9VIBR</name>